<keyword evidence="6" id="KW-1185">Reference proteome</keyword>
<dbReference type="EMBL" id="JAHLUH010000011">
    <property type="protein sequence ID" value="KAG7725916.1"/>
    <property type="molecule type" value="Genomic_DNA"/>
</dbReference>
<dbReference type="Pfam" id="PF25567">
    <property type="entry name" value="TPR_SYO1"/>
    <property type="match status" value="1"/>
</dbReference>
<dbReference type="SUPFAM" id="SSF48371">
    <property type="entry name" value="ARM repeat"/>
    <property type="match status" value="1"/>
</dbReference>
<dbReference type="EMBL" id="JAHLUN010000005">
    <property type="protein sequence ID" value="KAG7765836.1"/>
    <property type="molecule type" value="Genomic_DNA"/>
</dbReference>
<evidence type="ECO:0000313" key="7">
    <source>
        <dbReference type="Proteomes" id="UP000738402"/>
    </source>
</evidence>
<comment type="caution">
    <text evidence="4">The sequence shown here is derived from an EMBL/GenBank/DDBJ whole genome shotgun (WGS) entry which is preliminary data.</text>
</comment>
<protein>
    <recommendedName>
        <fullName evidence="3">SYO1-like TPR repeats domain-containing protein</fullName>
    </recommendedName>
</protein>
<evidence type="ECO:0000313" key="6">
    <source>
        <dbReference type="Proteomes" id="UP000697297"/>
    </source>
</evidence>
<evidence type="ECO:0000259" key="3">
    <source>
        <dbReference type="Pfam" id="PF25567"/>
    </source>
</evidence>
<dbReference type="Gene3D" id="1.25.10.10">
    <property type="entry name" value="Leucine-rich Repeat Variant"/>
    <property type="match status" value="1"/>
</dbReference>
<feature type="domain" description="SYO1-like TPR repeats" evidence="3">
    <location>
        <begin position="339"/>
        <end position="561"/>
    </location>
</feature>
<dbReference type="AlphaFoldDB" id="A0AAN6D388"/>
<dbReference type="InterPro" id="IPR016024">
    <property type="entry name" value="ARM-type_fold"/>
</dbReference>
<proteinExistence type="inferred from homology"/>
<dbReference type="PANTHER" id="PTHR13347:SF1">
    <property type="entry name" value="HEAT REPEAT-CONTAINING PROTEIN 3"/>
    <property type="match status" value="1"/>
</dbReference>
<evidence type="ECO:0000313" key="4">
    <source>
        <dbReference type="EMBL" id="KAG7725916.1"/>
    </source>
</evidence>
<dbReference type="GO" id="GO:0006606">
    <property type="term" value="P:protein import into nucleus"/>
    <property type="evidence" value="ECO:0007669"/>
    <property type="project" value="TreeGrafter"/>
</dbReference>
<dbReference type="Proteomes" id="UP000697297">
    <property type="component" value="Unassembled WGS sequence"/>
</dbReference>
<dbReference type="InterPro" id="IPR052616">
    <property type="entry name" value="SYO1-like"/>
</dbReference>
<dbReference type="GO" id="GO:0042273">
    <property type="term" value="P:ribosomal large subunit biogenesis"/>
    <property type="evidence" value="ECO:0007669"/>
    <property type="project" value="TreeGrafter"/>
</dbReference>
<dbReference type="InterPro" id="IPR057990">
    <property type="entry name" value="TPR_SYO1"/>
</dbReference>
<organism evidence="4 7">
    <name type="scientific">Ogataea haglerorum</name>
    <dbReference type="NCBI Taxonomy" id="1937702"/>
    <lineage>
        <taxon>Eukaryota</taxon>
        <taxon>Fungi</taxon>
        <taxon>Dikarya</taxon>
        <taxon>Ascomycota</taxon>
        <taxon>Saccharomycotina</taxon>
        <taxon>Pichiomycetes</taxon>
        <taxon>Pichiales</taxon>
        <taxon>Pichiaceae</taxon>
        <taxon>Ogataea</taxon>
    </lineage>
</organism>
<dbReference type="InterPro" id="IPR011989">
    <property type="entry name" value="ARM-like"/>
</dbReference>
<name>A0AAN6D388_9ASCO</name>
<comment type="similarity">
    <text evidence="1">Belongs to the nuclear import and ribosome assembly adapter family.</text>
</comment>
<dbReference type="PANTHER" id="PTHR13347">
    <property type="entry name" value="HEAT REPEAT-CONTAINING PROTEIN 3"/>
    <property type="match status" value="1"/>
</dbReference>
<gene>
    <name evidence="4" type="ORF">KL933_003964</name>
    <name evidence="5" type="ORF">KL946_002016</name>
</gene>
<feature type="compositionally biased region" description="Basic residues" evidence="2">
    <location>
        <begin position="1"/>
        <end position="10"/>
    </location>
</feature>
<feature type="region of interest" description="Disordered" evidence="2">
    <location>
        <begin position="1"/>
        <end position="26"/>
    </location>
</feature>
<sequence length="564" mass="63980">MGKLKKRSRSAKLAAQRKPGASKDDKEFQKIAPLLDKLKSDAINDRSMAVGAINTLCDTDPEIRKTFLKNDLVRTILTKLVHDSSDEVVVESFGLLRNLIIEEGYDLSVFLWRSDIWTVLENAFKKASVSIEHVNDDKVSAEQRRLLFDYIENIIACLGSLCLEISTEMFHSDVLPKLVSNDILKFIIVLIERNYMTKLTLSALEFLYDLSTISAPFIEAFSQDENIKQILSGLKLSNDLSEVYLIGLHFQTLEFSNGLDDNQTIQITDSLLAVANKVAEANSRDESSLKVYELVLDIFATIVEIKGQEEPVSTKISGMIESHVVPFLRAVFEFSSVKVLLCLTNILCFYRNETPESVDELVNFVRPAVLQQLSQRLGEPDLETINLYLGYLAVSSETSSVDELKPLAEVLLKFAMQLGEITPVSAQIIGHLLHILTKIGKHCNDLELTTNITKLIVDKNFVEPISYYNSTRLGDLRKKHRYLIEMVLLDSINSIFDLFDDDYPYNKPIYHEGGLHQVLKDNLPHYKKIYKAIDKNSEPQLKALSEEAFQNLERFIQYKEGEVI</sequence>
<evidence type="ECO:0000256" key="1">
    <source>
        <dbReference type="ARBA" id="ARBA00049983"/>
    </source>
</evidence>
<dbReference type="Proteomes" id="UP000738402">
    <property type="component" value="Unassembled WGS sequence"/>
</dbReference>
<dbReference type="GO" id="GO:0051082">
    <property type="term" value="F:unfolded protein binding"/>
    <property type="evidence" value="ECO:0007669"/>
    <property type="project" value="TreeGrafter"/>
</dbReference>
<evidence type="ECO:0000256" key="2">
    <source>
        <dbReference type="SAM" id="MobiDB-lite"/>
    </source>
</evidence>
<reference evidence="4 6" key="1">
    <citation type="journal article" date="2021" name="G3 (Bethesda)">
        <title>Genomic diversity, chromosomal rearrangements, and interspecies hybridization in the ogataea polymorpha species complex.</title>
        <authorList>
            <person name="Hanson S.J."/>
            <person name="Cinneide E.O."/>
            <person name="Salzberg L.I."/>
            <person name="Wolfe K.H."/>
            <person name="McGowan J."/>
            <person name="Fitzpatrick D.A."/>
            <person name="Matlin K."/>
        </authorList>
    </citation>
    <scope>NUCLEOTIDE SEQUENCE</scope>
    <source>
        <strain evidence="5">81-436-3</strain>
        <strain evidence="4">83-405-1</strain>
    </source>
</reference>
<accession>A0AAN6D388</accession>
<evidence type="ECO:0000313" key="5">
    <source>
        <dbReference type="EMBL" id="KAG7765836.1"/>
    </source>
</evidence>